<dbReference type="RefSeq" id="WP_066960673.1">
    <property type="nucleotide sequence ID" value="NZ_CP023449.1"/>
</dbReference>
<comment type="caution">
    <text evidence="3">The sequence shown here is derived from an EMBL/GenBank/DDBJ whole genome shotgun (WGS) entry which is preliminary data.</text>
</comment>
<dbReference type="InterPro" id="IPR050237">
    <property type="entry name" value="ATP-dep_AMP-bd_enzyme"/>
</dbReference>
<dbReference type="Proteomes" id="UP000218934">
    <property type="component" value="Unassembled WGS sequence"/>
</dbReference>
<dbReference type="InterPro" id="IPR020845">
    <property type="entry name" value="AMP-binding_CS"/>
</dbReference>
<feature type="domain" description="AMP-binding enzyme C-terminal" evidence="2">
    <location>
        <begin position="414"/>
        <end position="489"/>
    </location>
</feature>
<dbReference type="PANTHER" id="PTHR43767:SF1">
    <property type="entry name" value="NONRIBOSOMAL PEPTIDE SYNTHASE PES1 (EUROFUNG)-RELATED"/>
    <property type="match status" value="1"/>
</dbReference>
<evidence type="ECO:0000259" key="2">
    <source>
        <dbReference type="Pfam" id="PF13193"/>
    </source>
</evidence>
<dbReference type="AlphaFoldDB" id="A0A2A4FXZ0"/>
<protein>
    <submittedName>
        <fullName evidence="3">AMP-dependent synthetase</fullName>
    </submittedName>
</protein>
<dbReference type="InterPro" id="IPR045851">
    <property type="entry name" value="AMP-bd_C_sf"/>
</dbReference>
<name>A0A2A4FXZ0_9SPHN</name>
<dbReference type="InterPro" id="IPR000873">
    <property type="entry name" value="AMP-dep_synth/lig_dom"/>
</dbReference>
<dbReference type="GO" id="GO:0016878">
    <property type="term" value="F:acid-thiol ligase activity"/>
    <property type="evidence" value="ECO:0007669"/>
    <property type="project" value="UniProtKB-ARBA"/>
</dbReference>
<keyword evidence="4" id="KW-1185">Reference proteome</keyword>
<sequence length="516" mass="54922">MQPVIAGLTDHAAKLFGDRMAITMEDGVRFSFSEIDRLAGQVAAGLIGAGIDPGDRVILHLPNCWEWIAAYHGIVRAGAVVVPVNIMLTLEELNYILSDSGASAVVMPTQRCASVLATSPAVVVIGVGGEGGSIRFEELLDKGVASPSLRSGEELAAIAYTSGTSGRPKGVMLSNRNIFTSLAWTAVIHDRGPDDVILSALPFSHVYGNAVMNSIFLAGSRLVAPARFDAGETLRIIAAEQVTLLEGVPTMFYQILRHPALDGADLSSLTRCTVGGQTMAKEVMEEVAQRLGCRLLELWGMTELAGPAVSHHPCWPEVHGSIGRPFPGVEIKIADPCGADHDVPSDSPGELMIRGPLVMKGYWGNPAATSAAIDEDGWLATGDIARQDEKGHFYIIDRKNDMIITAGYNVYPGELERVIGSHPQVAMVAVGSLLDPEKGELAKAYVVLRGGSSLDEAALIDHCRRYLAPYKVPRSVAFVPDLPTTSTGKIMRRALRDLEPTLVASTPPARLPAGIA</sequence>
<evidence type="ECO:0000313" key="4">
    <source>
        <dbReference type="Proteomes" id="UP000218934"/>
    </source>
</evidence>
<organism evidence="3 4">
    <name type="scientific">Rhizorhabdus dicambivorans</name>
    <dbReference type="NCBI Taxonomy" id="1850238"/>
    <lineage>
        <taxon>Bacteria</taxon>
        <taxon>Pseudomonadati</taxon>
        <taxon>Pseudomonadota</taxon>
        <taxon>Alphaproteobacteria</taxon>
        <taxon>Sphingomonadales</taxon>
        <taxon>Sphingomonadaceae</taxon>
        <taxon>Rhizorhabdus</taxon>
    </lineage>
</organism>
<accession>A0A2A4FXZ0</accession>
<dbReference type="InterPro" id="IPR042099">
    <property type="entry name" value="ANL_N_sf"/>
</dbReference>
<feature type="domain" description="AMP-dependent synthetase/ligase" evidence="1">
    <location>
        <begin position="10"/>
        <end position="363"/>
    </location>
</feature>
<dbReference type="Pfam" id="PF00501">
    <property type="entry name" value="AMP-binding"/>
    <property type="match status" value="1"/>
</dbReference>
<gene>
    <name evidence="3" type="ORF">COO09_09155</name>
</gene>
<dbReference type="InterPro" id="IPR025110">
    <property type="entry name" value="AMP-bd_C"/>
</dbReference>
<reference evidence="3 4" key="1">
    <citation type="submission" date="2017-09" db="EMBL/GenBank/DDBJ databases">
        <title>The Catabolism of 3,6-Dichlorosalicylic acid is Initiated by the Cytochrome P450 Monooxygenase DsmABC in Rhizorhabdus dicambivorans Ndbn-20.</title>
        <authorList>
            <person name="Na L."/>
        </authorList>
    </citation>
    <scope>NUCLEOTIDE SEQUENCE [LARGE SCALE GENOMIC DNA]</scope>
    <source>
        <strain evidence="3 4">Ndbn-20m</strain>
    </source>
</reference>
<dbReference type="Pfam" id="PF13193">
    <property type="entry name" value="AMP-binding_C"/>
    <property type="match status" value="1"/>
</dbReference>
<dbReference type="SUPFAM" id="SSF56801">
    <property type="entry name" value="Acetyl-CoA synthetase-like"/>
    <property type="match status" value="1"/>
</dbReference>
<proteinExistence type="predicted"/>
<evidence type="ECO:0000313" key="3">
    <source>
        <dbReference type="EMBL" id="PCE42572.1"/>
    </source>
</evidence>
<dbReference type="Gene3D" id="3.40.50.12780">
    <property type="entry name" value="N-terminal domain of ligase-like"/>
    <property type="match status" value="1"/>
</dbReference>
<dbReference type="PROSITE" id="PS00455">
    <property type="entry name" value="AMP_BINDING"/>
    <property type="match status" value="1"/>
</dbReference>
<dbReference type="PANTHER" id="PTHR43767">
    <property type="entry name" value="LONG-CHAIN-FATTY-ACID--COA LIGASE"/>
    <property type="match status" value="1"/>
</dbReference>
<dbReference type="OrthoDB" id="9803968at2"/>
<dbReference type="EMBL" id="NWUF01000007">
    <property type="protein sequence ID" value="PCE42572.1"/>
    <property type="molecule type" value="Genomic_DNA"/>
</dbReference>
<dbReference type="KEGG" id="rdi:CMV14_06925"/>
<dbReference type="Gene3D" id="3.30.300.30">
    <property type="match status" value="1"/>
</dbReference>
<evidence type="ECO:0000259" key="1">
    <source>
        <dbReference type="Pfam" id="PF00501"/>
    </source>
</evidence>